<name>A0A420WE66_9PROT</name>
<keyword evidence="5" id="KW-0411">Iron-sulfur</keyword>
<dbReference type="RefSeq" id="WP_121101473.1">
    <property type="nucleotide sequence ID" value="NZ_RBII01000002.1"/>
</dbReference>
<dbReference type="Gene3D" id="3.20.20.70">
    <property type="entry name" value="Aldolase class I"/>
    <property type="match status" value="1"/>
</dbReference>
<dbReference type="GO" id="GO:0006779">
    <property type="term" value="P:porphyrin-containing compound biosynthetic process"/>
    <property type="evidence" value="ECO:0007669"/>
    <property type="project" value="TreeGrafter"/>
</dbReference>
<evidence type="ECO:0000256" key="4">
    <source>
        <dbReference type="ARBA" id="ARBA00023004"/>
    </source>
</evidence>
<accession>A0A420WE66</accession>
<evidence type="ECO:0000259" key="6">
    <source>
        <dbReference type="PROSITE" id="PS51918"/>
    </source>
</evidence>
<keyword evidence="8" id="KW-1185">Reference proteome</keyword>
<keyword evidence="3" id="KW-0479">Metal-binding</keyword>
<dbReference type="InterPro" id="IPR013785">
    <property type="entry name" value="Aldolase_TIM"/>
</dbReference>
<dbReference type="GO" id="GO:0046872">
    <property type="term" value="F:metal ion binding"/>
    <property type="evidence" value="ECO:0007669"/>
    <property type="project" value="UniProtKB-KW"/>
</dbReference>
<sequence length="496" mass="57733">MSKIDFSPLYYGPNPPQPTPFDRLYAITHFIMPNFGTMDWDWQSREQVNDNLIKLQDETQNLNDDIMLYIHVPYCKSFCHYCNFNKNHYPRQSQDRLDLYVDYLIKEIDWYMAQPYVQARNFTAIYIGGGTPSTLSHKGMERLFTHLKQVVPKYDRLEKTFTGEPRSFKDIEKLKIVKDFGFDRVTFGIETFDPVLRKQIGRVDKQEDIDALFTGLEQINYKGDRCVDLMYDLPGQTFDGFAKDLETLVTQYKPEEADLFGTVYLPYRPMHKLIMKERLEQPGTMWQLLAMREFGYDYMIRHGYHNTIAETFSQNSKPSQYQTAHCGRQDIIGVGCAARGNVKDMVSINPDKIEDYIANIDAYGVSSTTMQPIGMSGVLDRLMVMFPRFKEIDKSLLAKFKDCDRYEPAMKILESHIQSGCTEDEGDRYTINKLGVVWHGNLQTDYMSHTLNTQGKMLLKCISDKKKHFARDVRFGTNFVTKFILGNPELFPLLMK</sequence>
<dbReference type="PROSITE" id="PS51918">
    <property type="entry name" value="RADICAL_SAM"/>
    <property type="match status" value="1"/>
</dbReference>
<protein>
    <submittedName>
        <fullName evidence="7">Coproporphyrinogen III oxidase-like Fe-S oxidoreductase</fullName>
    </submittedName>
</protein>
<comment type="caution">
    <text evidence="7">The sequence shown here is derived from an EMBL/GenBank/DDBJ whole genome shotgun (WGS) entry which is preliminary data.</text>
</comment>
<dbReference type="InterPro" id="IPR007197">
    <property type="entry name" value="rSAM"/>
</dbReference>
<dbReference type="PANTHER" id="PTHR13932">
    <property type="entry name" value="COPROPORPHYRINIGEN III OXIDASE"/>
    <property type="match status" value="1"/>
</dbReference>
<dbReference type="GO" id="GO:0003824">
    <property type="term" value="F:catalytic activity"/>
    <property type="evidence" value="ECO:0007669"/>
    <property type="project" value="InterPro"/>
</dbReference>
<reference evidence="7 8" key="1">
    <citation type="submission" date="2018-10" db="EMBL/GenBank/DDBJ databases">
        <title>Genomic Encyclopedia of Type Strains, Phase IV (KMG-IV): sequencing the most valuable type-strain genomes for metagenomic binning, comparative biology and taxonomic classification.</title>
        <authorList>
            <person name="Goeker M."/>
        </authorList>
    </citation>
    <scope>NUCLEOTIDE SEQUENCE [LARGE SCALE GENOMIC DNA]</scope>
    <source>
        <strain evidence="7 8">DSM 22008</strain>
    </source>
</reference>
<dbReference type="InterPro" id="IPR034505">
    <property type="entry name" value="Coproporphyrinogen-III_oxidase"/>
</dbReference>
<gene>
    <name evidence="7" type="ORF">DES40_1991</name>
</gene>
<dbReference type="AlphaFoldDB" id="A0A420WE66"/>
<proteinExistence type="predicted"/>
<organism evidence="7 8">
    <name type="scientific">Litorimonas taeanensis</name>
    <dbReference type="NCBI Taxonomy" id="568099"/>
    <lineage>
        <taxon>Bacteria</taxon>
        <taxon>Pseudomonadati</taxon>
        <taxon>Pseudomonadota</taxon>
        <taxon>Alphaproteobacteria</taxon>
        <taxon>Maricaulales</taxon>
        <taxon>Robiginitomaculaceae</taxon>
    </lineage>
</organism>
<dbReference type="SFLD" id="SFLDS00029">
    <property type="entry name" value="Radical_SAM"/>
    <property type="match status" value="1"/>
</dbReference>
<dbReference type="GO" id="GO:0005737">
    <property type="term" value="C:cytoplasm"/>
    <property type="evidence" value="ECO:0007669"/>
    <property type="project" value="TreeGrafter"/>
</dbReference>
<evidence type="ECO:0000256" key="1">
    <source>
        <dbReference type="ARBA" id="ARBA00001966"/>
    </source>
</evidence>
<dbReference type="OrthoDB" id="9808022at2"/>
<dbReference type="GO" id="GO:0051539">
    <property type="term" value="F:4 iron, 4 sulfur cluster binding"/>
    <property type="evidence" value="ECO:0007669"/>
    <property type="project" value="TreeGrafter"/>
</dbReference>
<dbReference type="Pfam" id="PF04055">
    <property type="entry name" value="Radical_SAM"/>
    <property type="match status" value="1"/>
</dbReference>
<evidence type="ECO:0000256" key="3">
    <source>
        <dbReference type="ARBA" id="ARBA00022723"/>
    </source>
</evidence>
<dbReference type="InterPro" id="IPR058240">
    <property type="entry name" value="rSAM_sf"/>
</dbReference>
<evidence type="ECO:0000313" key="7">
    <source>
        <dbReference type="EMBL" id="RKQ69192.1"/>
    </source>
</evidence>
<dbReference type="SMART" id="SM00729">
    <property type="entry name" value="Elp3"/>
    <property type="match status" value="1"/>
</dbReference>
<dbReference type="EMBL" id="RBII01000002">
    <property type="protein sequence ID" value="RKQ69192.1"/>
    <property type="molecule type" value="Genomic_DNA"/>
</dbReference>
<dbReference type="InterPro" id="IPR006638">
    <property type="entry name" value="Elp3/MiaA/NifB-like_rSAM"/>
</dbReference>
<dbReference type="InParanoid" id="A0A420WE66"/>
<comment type="cofactor">
    <cofactor evidence="1">
        <name>[4Fe-4S] cluster</name>
        <dbReference type="ChEBI" id="CHEBI:49883"/>
    </cofactor>
</comment>
<dbReference type="CDD" id="cd01335">
    <property type="entry name" value="Radical_SAM"/>
    <property type="match status" value="1"/>
</dbReference>
<evidence type="ECO:0000256" key="2">
    <source>
        <dbReference type="ARBA" id="ARBA00022691"/>
    </source>
</evidence>
<evidence type="ECO:0000313" key="8">
    <source>
        <dbReference type="Proteomes" id="UP000282211"/>
    </source>
</evidence>
<feature type="domain" description="Radical SAM core" evidence="6">
    <location>
        <begin position="60"/>
        <end position="301"/>
    </location>
</feature>
<evidence type="ECO:0000256" key="5">
    <source>
        <dbReference type="ARBA" id="ARBA00023014"/>
    </source>
</evidence>
<dbReference type="SUPFAM" id="SSF102114">
    <property type="entry name" value="Radical SAM enzymes"/>
    <property type="match status" value="1"/>
</dbReference>
<keyword evidence="2" id="KW-0949">S-adenosyl-L-methionine</keyword>
<keyword evidence="4" id="KW-0408">Iron</keyword>
<dbReference type="SFLD" id="SFLDG01065">
    <property type="entry name" value="anaerobic_coproporphyrinogen-I"/>
    <property type="match status" value="1"/>
</dbReference>
<dbReference type="Proteomes" id="UP000282211">
    <property type="component" value="Unassembled WGS sequence"/>
</dbReference>
<dbReference type="PANTHER" id="PTHR13932:SF5">
    <property type="entry name" value="RADICAL S-ADENOSYL METHIONINE DOMAIN-CONTAINING PROTEIN 1, MITOCHONDRIAL"/>
    <property type="match status" value="1"/>
</dbReference>